<dbReference type="STRING" id="926559.JoomaDRAFT_1172"/>
<feature type="compositionally biased region" description="Basic and acidic residues" evidence="3">
    <location>
        <begin position="447"/>
        <end position="456"/>
    </location>
</feature>
<reference evidence="5 6" key="1">
    <citation type="submission" date="2012-02" db="EMBL/GenBank/DDBJ databases">
        <title>Improved High-Quality Draft genome of Joostella marina DSM 19592.</title>
        <authorList>
            <consortium name="US DOE Joint Genome Institute (JGI-PGF)"/>
            <person name="Lucas S."/>
            <person name="Copeland A."/>
            <person name="Lapidus A."/>
            <person name="Bruce D."/>
            <person name="Goodwin L."/>
            <person name="Pitluck S."/>
            <person name="Peters L."/>
            <person name="Chertkov O."/>
            <person name="Ovchinnikova G."/>
            <person name="Kyrpides N."/>
            <person name="Mavromatis K."/>
            <person name="Detter J.C."/>
            <person name="Han C."/>
            <person name="Land M."/>
            <person name="Hauser L."/>
            <person name="Markowitz V."/>
            <person name="Cheng J.-F."/>
            <person name="Hugenholtz P."/>
            <person name="Woyke T."/>
            <person name="Wu D."/>
            <person name="Tindall B."/>
            <person name="Brambilla E."/>
            <person name="Klenk H.-P."/>
            <person name="Eisen J.A."/>
        </authorList>
    </citation>
    <scope>NUCLEOTIDE SEQUENCE [LARGE SCALE GENOMIC DNA]</scope>
    <source>
        <strain evidence="5 6">DSM 19592</strain>
    </source>
</reference>
<keyword evidence="1" id="KW-0479">Metal-binding</keyword>
<evidence type="ECO:0000313" key="6">
    <source>
        <dbReference type="Proteomes" id="UP000004690"/>
    </source>
</evidence>
<evidence type="ECO:0000256" key="1">
    <source>
        <dbReference type="ARBA" id="ARBA00022723"/>
    </source>
</evidence>
<dbReference type="InterPro" id="IPR011050">
    <property type="entry name" value="Pectin_lyase_fold/virulence"/>
</dbReference>
<dbReference type="Gene3D" id="2.160.20.10">
    <property type="entry name" value="Single-stranded right-handed beta-helix, Pectin lyase-like"/>
    <property type="match status" value="1"/>
</dbReference>
<dbReference type="PANTHER" id="PTHR42970">
    <property type="entry name" value="PECTATE LYASE C-RELATED"/>
    <property type="match status" value="1"/>
</dbReference>
<organism evidence="5 6">
    <name type="scientific">Galbibacter orientalis DSM 19592</name>
    <dbReference type="NCBI Taxonomy" id="926559"/>
    <lineage>
        <taxon>Bacteria</taxon>
        <taxon>Pseudomonadati</taxon>
        <taxon>Bacteroidota</taxon>
        <taxon>Flavobacteriia</taxon>
        <taxon>Flavobacteriales</taxon>
        <taxon>Flavobacteriaceae</taxon>
        <taxon>Galbibacter</taxon>
    </lineage>
</organism>
<evidence type="ECO:0000256" key="4">
    <source>
        <dbReference type="SAM" id="SignalP"/>
    </source>
</evidence>
<feature type="signal peptide" evidence="4">
    <location>
        <begin position="1"/>
        <end position="24"/>
    </location>
</feature>
<keyword evidence="6" id="KW-1185">Reference proteome</keyword>
<dbReference type="OrthoDB" id="8737820at2"/>
<evidence type="ECO:0000313" key="5">
    <source>
        <dbReference type="EMBL" id="EIJ38191.1"/>
    </source>
</evidence>
<dbReference type="HOGENOM" id="CLU_016764_2_0_10"/>
<dbReference type="EMBL" id="JH651379">
    <property type="protein sequence ID" value="EIJ38191.1"/>
    <property type="molecule type" value="Genomic_DNA"/>
</dbReference>
<dbReference type="GO" id="GO:0046872">
    <property type="term" value="F:metal ion binding"/>
    <property type="evidence" value="ECO:0007669"/>
    <property type="project" value="UniProtKB-KW"/>
</dbReference>
<dbReference type="Proteomes" id="UP000004690">
    <property type="component" value="Unassembled WGS sequence"/>
</dbReference>
<name>I3C3J8_9FLAO</name>
<feature type="chain" id="PRO_5003668431" description="Pectate lyase" evidence="4">
    <location>
        <begin position="25"/>
        <end position="498"/>
    </location>
</feature>
<keyword evidence="2" id="KW-0325">Glycoprotein</keyword>
<dbReference type="RefSeq" id="WP_008611335.1">
    <property type="nucleotide sequence ID" value="NZ_JH651379.1"/>
</dbReference>
<protein>
    <recommendedName>
        <fullName evidence="7">Pectate lyase</fullName>
    </recommendedName>
</protein>
<keyword evidence="4" id="KW-0732">Signal</keyword>
<dbReference type="SUPFAM" id="SSF51126">
    <property type="entry name" value="Pectin lyase-like"/>
    <property type="match status" value="1"/>
</dbReference>
<feature type="compositionally biased region" description="Polar residues" evidence="3">
    <location>
        <begin position="416"/>
        <end position="431"/>
    </location>
</feature>
<proteinExistence type="predicted"/>
<dbReference type="InterPro" id="IPR052063">
    <property type="entry name" value="Polysaccharide_Lyase_1"/>
</dbReference>
<evidence type="ECO:0008006" key="7">
    <source>
        <dbReference type="Google" id="ProtNLM"/>
    </source>
</evidence>
<sequence>MKYKASLYSFFILLITCFMSCSNSDGTGINHDDDTVPENSSVEKPPQIEEEAYAFPGAEGFGRNTTGGRGGKVLFVTNLNDSGEGSFRKAIETAGSRYILFKVSGNISLKSRLVIENGDLTIAGQTAPGDGITIKDYPVLIKADNVIIRFLRFRMGDEEQQQADGLEARFQKNIIVDHCSISWSTDETATFYANENTTLQWCFVTESLRNSVHEKGAHGYGGIWGGKKASFHHNLLAHHDSRNPRLGEQAGKAFALTDLVDLRNNVIYNWGNNSAYGGEAMNVNIVNCYYKPGPATAKRDRIIAIDKNKNTDTEVYDIWGKFYISGNYMEGSKVVTQDNWNYGVYNQIHHSYGEVSEEEKQAMRLPSPLDVENNVTTHTAQDAYKRVLEFGGSSLVRDEIDQRIVKEVEAGNYTYEGSNGSSKGIIDSQNDVGGWPELKSETPPQDSSKDGMPDDWKIEMKLNPEANNPNGNELSTAYDNIEVYINSLVALITEQQNK</sequence>
<dbReference type="eggNOG" id="COG3866">
    <property type="taxonomic scope" value="Bacteria"/>
</dbReference>
<evidence type="ECO:0000256" key="3">
    <source>
        <dbReference type="SAM" id="MobiDB-lite"/>
    </source>
</evidence>
<dbReference type="AlphaFoldDB" id="I3C3J8"/>
<dbReference type="PANTHER" id="PTHR42970:SF1">
    <property type="entry name" value="PECTATE LYASE C-RELATED"/>
    <property type="match status" value="1"/>
</dbReference>
<accession>I3C3J8</accession>
<gene>
    <name evidence="5" type="ORF">JoomaDRAFT_1172</name>
</gene>
<evidence type="ECO:0000256" key="2">
    <source>
        <dbReference type="ARBA" id="ARBA00023180"/>
    </source>
</evidence>
<dbReference type="InterPro" id="IPR012334">
    <property type="entry name" value="Pectin_lyas_fold"/>
</dbReference>
<feature type="region of interest" description="Disordered" evidence="3">
    <location>
        <begin position="416"/>
        <end position="456"/>
    </location>
</feature>